<proteinExistence type="predicted"/>
<evidence type="ECO:0000313" key="2">
    <source>
        <dbReference type="Proteomes" id="UP000673691"/>
    </source>
</evidence>
<sequence length="121" mass="13487">MTVGSHVIEIPSGVDLHVVPHAPPSRLLRLLTDLTFPLMCEAAVAVYNRASCLDRHTRSVFISTLLIALQRFGIEAVRMPSQLLPFGHVRIVVANRTLNPIVLKKGTPVAMFEHHFADHYE</sequence>
<organism evidence="1 2">
    <name type="scientific">Olpidium bornovanus</name>
    <dbReference type="NCBI Taxonomy" id="278681"/>
    <lineage>
        <taxon>Eukaryota</taxon>
        <taxon>Fungi</taxon>
        <taxon>Fungi incertae sedis</taxon>
        <taxon>Olpidiomycota</taxon>
        <taxon>Olpidiomycotina</taxon>
        <taxon>Olpidiomycetes</taxon>
        <taxon>Olpidiales</taxon>
        <taxon>Olpidiaceae</taxon>
        <taxon>Olpidium</taxon>
    </lineage>
</organism>
<dbReference type="AlphaFoldDB" id="A0A8H8A005"/>
<dbReference type="Proteomes" id="UP000673691">
    <property type="component" value="Unassembled WGS sequence"/>
</dbReference>
<protein>
    <submittedName>
        <fullName evidence="1">Uncharacterized protein</fullName>
    </submittedName>
</protein>
<accession>A0A8H8A005</accession>
<evidence type="ECO:0000313" key="1">
    <source>
        <dbReference type="EMBL" id="KAG5462469.1"/>
    </source>
</evidence>
<name>A0A8H8A005_9FUNG</name>
<comment type="caution">
    <text evidence="1">The sequence shown here is derived from an EMBL/GenBank/DDBJ whole genome shotgun (WGS) entry which is preliminary data.</text>
</comment>
<dbReference type="EMBL" id="JAEFCI010002086">
    <property type="protein sequence ID" value="KAG5462469.1"/>
    <property type="molecule type" value="Genomic_DNA"/>
</dbReference>
<feature type="non-terminal residue" evidence="1">
    <location>
        <position position="121"/>
    </location>
</feature>
<gene>
    <name evidence="1" type="ORF">BJ554DRAFT_4968</name>
</gene>
<reference evidence="1 2" key="1">
    <citation type="journal article" name="Sci. Rep.">
        <title>Genome-scale phylogenetic analyses confirm Olpidium as the closest living zoosporic fungus to the non-flagellated, terrestrial fungi.</title>
        <authorList>
            <person name="Chang Y."/>
            <person name="Rochon D."/>
            <person name="Sekimoto S."/>
            <person name="Wang Y."/>
            <person name="Chovatia M."/>
            <person name="Sandor L."/>
            <person name="Salamov A."/>
            <person name="Grigoriev I.V."/>
            <person name="Stajich J.E."/>
            <person name="Spatafora J.W."/>
        </authorList>
    </citation>
    <scope>NUCLEOTIDE SEQUENCE [LARGE SCALE GENOMIC DNA]</scope>
    <source>
        <strain evidence="1">S191</strain>
    </source>
</reference>
<keyword evidence="2" id="KW-1185">Reference proteome</keyword>